<name>A0ABW3W8W9_9ACTN</name>
<evidence type="ECO:0000259" key="1">
    <source>
        <dbReference type="Pfam" id="PF01548"/>
    </source>
</evidence>
<dbReference type="InterPro" id="IPR002525">
    <property type="entry name" value="Transp_IS110-like_N"/>
</dbReference>
<evidence type="ECO:0000313" key="2">
    <source>
        <dbReference type="EMBL" id="MFD1251239.1"/>
    </source>
</evidence>
<gene>
    <name evidence="2" type="ORF">ACFQ3F_25865</name>
</gene>
<feature type="non-terminal residue" evidence="2">
    <location>
        <position position="201"/>
    </location>
</feature>
<reference evidence="3" key="1">
    <citation type="journal article" date="2019" name="Int. J. Syst. Evol. Microbiol.">
        <title>The Global Catalogue of Microorganisms (GCM) 10K type strain sequencing project: providing services to taxonomists for standard genome sequencing and annotation.</title>
        <authorList>
            <consortium name="The Broad Institute Genomics Platform"/>
            <consortium name="The Broad Institute Genome Sequencing Center for Infectious Disease"/>
            <person name="Wu L."/>
            <person name="Ma J."/>
        </authorList>
    </citation>
    <scope>NUCLEOTIDE SEQUENCE [LARGE SCALE GENOMIC DNA]</scope>
    <source>
        <strain evidence="3">CCUG 52478</strain>
    </source>
</reference>
<accession>A0ABW3W8W9</accession>
<evidence type="ECO:0000313" key="3">
    <source>
        <dbReference type="Proteomes" id="UP001597229"/>
    </source>
</evidence>
<dbReference type="PANTHER" id="PTHR33055">
    <property type="entry name" value="TRANSPOSASE FOR INSERTION SEQUENCE ELEMENT IS1111A"/>
    <property type="match status" value="1"/>
</dbReference>
<dbReference type="RefSeq" id="WP_379229405.1">
    <property type="nucleotide sequence ID" value="NZ_JBHTLX010000041.1"/>
</dbReference>
<feature type="non-terminal residue" evidence="2">
    <location>
        <position position="1"/>
    </location>
</feature>
<protein>
    <submittedName>
        <fullName evidence="2">IS110 family transposase</fullName>
    </submittedName>
</protein>
<proteinExistence type="predicted"/>
<dbReference type="Pfam" id="PF01548">
    <property type="entry name" value="DEDD_Tnp_IS110"/>
    <property type="match status" value="1"/>
</dbReference>
<keyword evidence="3" id="KW-1185">Reference proteome</keyword>
<feature type="domain" description="Transposase IS110-like N-terminal" evidence="1">
    <location>
        <begin position="1"/>
        <end position="150"/>
    </location>
</feature>
<dbReference type="InterPro" id="IPR047650">
    <property type="entry name" value="Transpos_IS110"/>
</dbReference>
<dbReference type="PANTHER" id="PTHR33055:SF3">
    <property type="entry name" value="PUTATIVE TRANSPOSASE FOR IS117-RELATED"/>
    <property type="match status" value="1"/>
</dbReference>
<sequence length="201" mass="21953">DWAKDDHAVCVVDTDGEAVDRFTVAHTGAGLRRLVTRLLKAGVGEVGIERPDGPVVDALIAAGLTVLVIAPAQVKNLRSRYGSAGNKDDRFDAYVLADVVRTDRKRLTPLTRSTPAAQALRSSVRARRDLVEHRVATANQLRAHLQNVFPGAVELFAALDSAVSLSFLERFTTQVKADWLTIERLDAWLKKIAYSGRTEPA</sequence>
<organism evidence="2 3">
    <name type="scientific">Nocardioides ginsengisoli</name>
    <dbReference type="NCBI Taxonomy" id="363868"/>
    <lineage>
        <taxon>Bacteria</taxon>
        <taxon>Bacillati</taxon>
        <taxon>Actinomycetota</taxon>
        <taxon>Actinomycetes</taxon>
        <taxon>Propionibacteriales</taxon>
        <taxon>Nocardioidaceae</taxon>
        <taxon>Nocardioides</taxon>
    </lineage>
</organism>
<dbReference type="EMBL" id="JBHTLX010000041">
    <property type="protein sequence ID" value="MFD1251239.1"/>
    <property type="molecule type" value="Genomic_DNA"/>
</dbReference>
<dbReference type="Proteomes" id="UP001597229">
    <property type="component" value="Unassembled WGS sequence"/>
</dbReference>
<comment type="caution">
    <text evidence="2">The sequence shown here is derived from an EMBL/GenBank/DDBJ whole genome shotgun (WGS) entry which is preliminary data.</text>
</comment>